<reference evidence="4 5" key="1">
    <citation type="submission" date="2016-10" db="EMBL/GenBank/DDBJ databases">
        <authorList>
            <person name="de Groot N.N."/>
        </authorList>
    </citation>
    <scope>NUCLEOTIDE SEQUENCE [LARGE SCALE GENOMIC DNA]</scope>
    <source>
        <strain evidence="5">P4-7,KCTC 19426,CECT 7604</strain>
    </source>
</reference>
<keyword evidence="2" id="KW-0472">Membrane</keyword>
<name>A0A1H0IJM3_9ACTN</name>
<feature type="signal peptide" evidence="3">
    <location>
        <begin position="1"/>
        <end position="30"/>
    </location>
</feature>
<organism evidence="4 5">
    <name type="scientific">Nakamurella panacisegetis</name>
    <dbReference type="NCBI Taxonomy" id="1090615"/>
    <lineage>
        <taxon>Bacteria</taxon>
        <taxon>Bacillati</taxon>
        <taxon>Actinomycetota</taxon>
        <taxon>Actinomycetes</taxon>
        <taxon>Nakamurellales</taxon>
        <taxon>Nakamurellaceae</taxon>
        <taxon>Nakamurella</taxon>
    </lineage>
</organism>
<sequence>MPDFARFRRPSAVAVAVAMLMMAGTGIASASQAFADATASPTAPTTSSPFWGIPVGMTLWGLIGLVGVVAGLFVAAKPTRRLKAAGQPDPPASTNSVRLQSTDPFPHS</sequence>
<keyword evidence="2" id="KW-1133">Transmembrane helix</keyword>
<dbReference type="Proteomes" id="UP000198741">
    <property type="component" value="Chromosome I"/>
</dbReference>
<feature type="region of interest" description="Disordered" evidence="1">
    <location>
        <begin position="81"/>
        <end position="108"/>
    </location>
</feature>
<keyword evidence="2" id="KW-0812">Transmembrane</keyword>
<keyword evidence="3" id="KW-0732">Signal</keyword>
<dbReference type="RefSeq" id="WP_090474477.1">
    <property type="nucleotide sequence ID" value="NZ_LT629710.1"/>
</dbReference>
<protein>
    <submittedName>
        <fullName evidence="4">Uncharacterized protein</fullName>
    </submittedName>
</protein>
<gene>
    <name evidence="4" type="ORF">SAMN04515671_0532</name>
</gene>
<evidence type="ECO:0000313" key="4">
    <source>
        <dbReference type="EMBL" id="SDO31536.1"/>
    </source>
</evidence>
<evidence type="ECO:0000256" key="1">
    <source>
        <dbReference type="SAM" id="MobiDB-lite"/>
    </source>
</evidence>
<feature type="chain" id="PRO_5039342486" evidence="3">
    <location>
        <begin position="31"/>
        <end position="108"/>
    </location>
</feature>
<evidence type="ECO:0000256" key="3">
    <source>
        <dbReference type="SAM" id="SignalP"/>
    </source>
</evidence>
<keyword evidence="5" id="KW-1185">Reference proteome</keyword>
<dbReference type="AlphaFoldDB" id="A0A1H0IJM3"/>
<proteinExistence type="predicted"/>
<accession>A0A1H0IJM3</accession>
<evidence type="ECO:0000256" key="2">
    <source>
        <dbReference type="SAM" id="Phobius"/>
    </source>
</evidence>
<feature type="compositionally biased region" description="Polar residues" evidence="1">
    <location>
        <begin position="92"/>
        <end position="108"/>
    </location>
</feature>
<dbReference type="EMBL" id="LT629710">
    <property type="protein sequence ID" value="SDO31536.1"/>
    <property type="molecule type" value="Genomic_DNA"/>
</dbReference>
<evidence type="ECO:0000313" key="5">
    <source>
        <dbReference type="Proteomes" id="UP000198741"/>
    </source>
</evidence>
<feature type="transmembrane region" description="Helical" evidence="2">
    <location>
        <begin position="51"/>
        <end position="75"/>
    </location>
</feature>